<dbReference type="GO" id="GO:0016740">
    <property type="term" value="F:transferase activity"/>
    <property type="evidence" value="ECO:0007669"/>
    <property type="project" value="UniProtKB-KW"/>
</dbReference>
<reference evidence="5 7" key="2">
    <citation type="submission" date="2024-05" db="EMBL/GenBank/DDBJ databases">
        <title>Achromobacter denitrificans. BP1, complete genome.</title>
        <authorList>
            <person name="Zhang B."/>
        </authorList>
    </citation>
    <scope>NUCLEOTIDE SEQUENCE [LARGE SCALE GENOMIC DNA]</scope>
    <source>
        <strain evidence="5 7">BP1</strain>
    </source>
</reference>
<reference evidence="4 6" key="1">
    <citation type="submission" date="2020-05" db="EMBL/GenBank/DDBJ databases">
        <title>FDA dAtabase for Regulatory Grade micrObial Sequences (FDA-ARGOS): Supporting development and validation of Infectious Disease Dx tests.</title>
        <authorList>
            <person name="Sproer C."/>
            <person name="Gronow S."/>
            <person name="Severitt S."/>
            <person name="Schroder I."/>
            <person name="Tallon L."/>
            <person name="Sadzewicz L."/>
            <person name="Zhao X."/>
            <person name="Vavikolanu K."/>
            <person name="Mehta A."/>
            <person name="Aluvathingal J."/>
            <person name="Nadendla S."/>
            <person name="Myers T."/>
            <person name="Yan Y."/>
            <person name="Sichtig H."/>
        </authorList>
    </citation>
    <scope>NUCLEOTIDE SEQUENCE [LARGE SCALE GENOMIC DNA]</scope>
    <source>
        <strain evidence="4 6">FDAARGOS_787</strain>
    </source>
</reference>
<dbReference type="STRING" id="32002.BVK87_00555"/>
<sequence>MTILYDSRNSGNGWKIRQLLSLLGLPYERRILNLAAGESRTPEFLAINPQARVPVLREADGLVLRESNAILAHLAQGTPYLPDARAARAEVMQWLFFEQFDHLRNFARPRFLVSIARSAAADSPEVLALREQGVKALAVMEAHLAGRDYLAGGAYTIADIALYPYTRLSPMGGYDLQPYPQVRRWLEHIAARPDTIALP</sequence>
<dbReference type="SUPFAM" id="SSF52833">
    <property type="entry name" value="Thioredoxin-like"/>
    <property type="match status" value="1"/>
</dbReference>
<evidence type="ECO:0000313" key="4">
    <source>
        <dbReference type="EMBL" id="QKQ45304.1"/>
    </source>
</evidence>
<comment type="similarity">
    <text evidence="1">Belongs to the GST superfamily.</text>
</comment>
<feature type="domain" description="GST N-terminal" evidence="2">
    <location>
        <begin position="1"/>
        <end position="82"/>
    </location>
</feature>
<evidence type="ECO:0000256" key="1">
    <source>
        <dbReference type="RuleBase" id="RU003494"/>
    </source>
</evidence>
<feature type="domain" description="GST C-terminal" evidence="3">
    <location>
        <begin position="84"/>
        <end position="199"/>
    </location>
</feature>
<dbReference type="AlphaFoldDB" id="A0A3R9GZY0"/>
<dbReference type="SUPFAM" id="SSF47616">
    <property type="entry name" value="GST C-terminal domain-like"/>
    <property type="match status" value="1"/>
</dbReference>
<gene>
    <name evidence="5" type="ORF">AAIK43_22885</name>
    <name evidence="4" type="ORF">FOC81_00660</name>
</gene>
<dbReference type="InterPro" id="IPR036282">
    <property type="entry name" value="Glutathione-S-Trfase_C_sf"/>
</dbReference>
<dbReference type="GeneID" id="92844078"/>
<dbReference type="SFLD" id="SFLDG00358">
    <property type="entry name" value="Main_(cytGST)"/>
    <property type="match status" value="1"/>
</dbReference>
<keyword evidence="7" id="KW-1185">Reference proteome</keyword>
<evidence type="ECO:0000313" key="7">
    <source>
        <dbReference type="Proteomes" id="UP001446337"/>
    </source>
</evidence>
<dbReference type="PANTHER" id="PTHR44051:SF2">
    <property type="entry name" value="HYPOTHETICAL GLUTATHIONE S-TRANSFERASE LIKE PROTEIN"/>
    <property type="match status" value="1"/>
</dbReference>
<dbReference type="Gene3D" id="1.20.1050.10">
    <property type="match status" value="1"/>
</dbReference>
<dbReference type="Pfam" id="PF02798">
    <property type="entry name" value="GST_N"/>
    <property type="match status" value="1"/>
</dbReference>
<evidence type="ECO:0000313" key="6">
    <source>
        <dbReference type="Proteomes" id="UP000509782"/>
    </source>
</evidence>
<name>A0A3R9GZY0_ACHDE</name>
<evidence type="ECO:0000259" key="3">
    <source>
        <dbReference type="PROSITE" id="PS50405"/>
    </source>
</evidence>
<dbReference type="SFLD" id="SFLDG01151">
    <property type="entry name" value="Main.2:_Nu-like"/>
    <property type="match status" value="1"/>
</dbReference>
<dbReference type="InterPro" id="IPR040079">
    <property type="entry name" value="Glutathione_S-Trfase"/>
</dbReference>
<dbReference type="CDD" id="cd03056">
    <property type="entry name" value="GST_N_4"/>
    <property type="match status" value="1"/>
</dbReference>
<dbReference type="InterPro" id="IPR036249">
    <property type="entry name" value="Thioredoxin-like_sf"/>
</dbReference>
<dbReference type="RefSeq" id="WP_062679971.1">
    <property type="nucleotide sequence ID" value="NZ_CADIJN010000001.1"/>
</dbReference>
<dbReference type="Gene3D" id="3.40.30.10">
    <property type="entry name" value="Glutaredoxin"/>
    <property type="match status" value="1"/>
</dbReference>
<keyword evidence="4" id="KW-0808">Transferase</keyword>
<dbReference type="OrthoDB" id="9797500at2"/>
<dbReference type="EMBL" id="CP054569">
    <property type="protein sequence ID" value="QKQ45304.1"/>
    <property type="molecule type" value="Genomic_DNA"/>
</dbReference>
<evidence type="ECO:0000259" key="2">
    <source>
        <dbReference type="PROSITE" id="PS50404"/>
    </source>
</evidence>
<dbReference type="PROSITE" id="PS50405">
    <property type="entry name" value="GST_CTER"/>
    <property type="match status" value="1"/>
</dbReference>
<dbReference type="PANTHER" id="PTHR44051">
    <property type="entry name" value="GLUTATHIONE S-TRANSFERASE-RELATED"/>
    <property type="match status" value="1"/>
</dbReference>
<organism evidence="4 6">
    <name type="scientific">Achromobacter denitrificans</name>
    <name type="common">Alcaligenes denitrificans</name>
    <dbReference type="NCBI Taxonomy" id="32002"/>
    <lineage>
        <taxon>Bacteria</taxon>
        <taxon>Pseudomonadati</taxon>
        <taxon>Pseudomonadota</taxon>
        <taxon>Betaproteobacteria</taxon>
        <taxon>Burkholderiales</taxon>
        <taxon>Alcaligenaceae</taxon>
        <taxon>Achromobacter</taxon>
    </lineage>
</organism>
<dbReference type="Pfam" id="PF00043">
    <property type="entry name" value="GST_C"/>
    <property type="match status" value="1"/>
</dbReference>
<accession>A0A3R9GZY0</accession>
<protein>
    <submittedName>
        <fullName evidence="4">Glutathione S-transferase family protein</fullName>
    </submittedName>
</protein>
<dbReference type="Proteomes" id="UP000509782">
    <property type="component" value="Chromosome"/>
</dbReference>
<dbReference type="Proteomes" id="UP001446337">
    <property type="component" value="Chromosome"/>
</dbReference>
<dbReference type="EMBL" id="CP154792">
    <property type="protein sequence ID" value="XAN14217.1"/>
    <property type="molecule type" value="Genomic_DNA"/>
</dbReference>
<evidence type="ECO:0000313" key="5">
    <source>
        <dbReference type="EMBL" id="XAN14217.1"/>
    </source>
</evidence>
<dbReference type="InterPro" id="IPR004045">
    <property type="entry name" value="Glutathione_S-Trfase_N"/>
</dbReference>
<dbReference type="PROSITE" id="PS50404">
    <property type="entry name" value="GST_NTER"/>
    <property type="match status" value="1"/>
</dbReference>
<proteinExistence type="inferred from homology"/>
<dbReference type="InterPro" id="IPR004046">
    <property type="entry name" value="GST_C"/>
</dbReference>
<dbReference type="SFLD" id="SFLDS00019">
    <property type="entry name" value="Glutathione_Transferase_(cytos"/>
    <property type="match status" value="1"/>
</dbReference>
<dbReference type="InterPro" id="IPR010987">
    <property type="entry name" value="Glutathione-S-Trfase_C-like"/>
</dbReference>